<dbReference type="InterPro" id="IPR000014">
    <property type="entry name" value="PAS"/>
</dbReference>
<evidence type="ECO:0000313" key="8">
    <source>
        <dbReference type="EMBL" id="SDN06122.1"/>
    </source>
</evidence>
<keyword evidence="3" id="KW-0597">Phosphoprotein</keyword>
<dbReference type="AlphaFoldDB" id="A0A1G9YAP0"/>
<dbReference type="Gene3D" id="1.10.287.130">
    <property type="match status" value="1"/>
</dbReference>
<dbReference type="NCBIfam" id="TIGR00229">
    <property type="entry name" value="sensory_box"/>
    <property type="match status" value="2"/>
</dbReference>
<protein>
    <recommendedName>
        <fullName evidence="2">histidine kinase</fullName>
        <ecNumber evidence="2">2.7.13.3</ecNumber>
    </recommendedName>
</protein>
<feature type="domain" description="PAC" evidence="7">
    <location>
        <begin position="317"/>
        <end position="369"/>
    </location>
</feature>
<dbReference type="InterPro" id="IPR036097">
    <property type="entry name" value="HisK_dim/P_sf"/>
</dbReference>
<feature type="domain" description="PAS" evidence="6">
    <location>
        <begin position="2"/>
        <end position="75"/>
    </location>
</feature>
<reference evidence="9" key="1">
    <citation type="submission" date="2016-10" db="EMBL/GenBank/DDBJ databases">
        <authorList>
            <person name="Varghese N."/>
            <person name="Submissions S."/>
        </authorList>
    </citation>
    <scope>NUCLEOTIDE SEQUENCE [LARGE SCALE GENOMIC DNA]</scope>
    <source>
        <strain evidence="9">DSM 19110</strain>
    </source>
</reference>
<feature type="domain" description="PAS" evidence="6">
    <location>
        <begin position="236"/>
        <end position="314"/>
    </location>
</feature>
<dbReference type="Pfam" id="PF08447">
    <property type="entry name" value="PAS_3"/>
    <property type="match status" value="1"/>
</dbReference>
<evidence type="ECO:0000259" key="7">
    <source>
        <dbReference type="PROSITE" id="PS50113"/>
    </source>
</evidence>
<dbReference type="RefSeq" id="WP_074609135.1">
    <property type="nucleotide sequence ID" value="NZ_FNGY01000006.1"/>
</dbReference>
<dbReference type="SMART" id="SM00091">
    <property type="entry name" value="PAS"/>
    <property type="match status" value="3"/>
</dbReference>
<dbReference type="PANTHER" id="PTHR43304:SF1">
    <property type="entry name" value="PAC DOMAIN-CONTAINING PROTEIN"/>
    <property type="match status" value="1"/>
</dbReference>
<dbReference type="Gene3D" id="3.30.450.20">
    <property type="entry name" value="PAS domain"/>
    <property type="match status" value="3"/>
</dbReference>
<comment type="catalytic activity">
    <reaction evidence="1">
        <text>ATP + protein L-histidine = ADP + protein N-phospho-L-histidine.</text>
        <dbReference type="EC" id="2.7.13.3"/>
    </reaction>
</comment>
<dbReference type="InterPro" id="IPR035965">
    <property type="entry name" value="PAS-like_dom_sf"/>
</dbReference>
<dbReference type="InterPro" id="IPR001610">
    <property type="entry name" value="PAC"/>
</dbReference>
<dbReference type="PANTHER" id="PTHR43304">
    <property type="entry name" value="PHYTOCHROME-LIKE PROTEIN CPH1"/>
    <property type="match status" value="1"/>
</dbReference>
<dbReference type="Pfam" id="PF13188">
    <property type="entry name" value="PAS_8"/>
    <property type="match status" value="1"/>
</dbReference>
<dbReference type="OrthoDB" id="6231665at2"/>
<dbReference type="Proteomes" id="UP000183200">
    <property type="component" value="Unassembled WGS sequence"/>
</dbReference>
<dbReference type="CDD" id="cd00130">
    <property type="entry name" value="PAS"/>
    <property type="match status" value="3"/>
</dbReference>
<accession>A0A1G9YAP0</accession>
<evidence type="ECO:0000256" key="3">
    <source>
        <dbReference type="ARBA" id="ARBA00022553"/>
    </source>
</evidence>
<keyword evidence="5" id="KW-0418">Kinase</keyword>
<evidence type="ECO:0000256" key="5">
    <source>
        <dbReference type="ARBA" id="ARBA00022777"/>
    </source>
</evidence>
<dbReference type="InterPro" id="IPR013655">
    <property type="entry name" value="PAS_fold_3"/>
</dbReference>
<dbReference type="SUPFAM" id="SSF47384">
    <property type="entry name" value="Homodimeric domain of signal transducing histidine kinase"/>
    <property type="match status" value="1"/>
</dbReference>
<dbReference type="EC" id="2.7.13.3" evidence="2"/>
<evidence type="ECO:0000256" key="4">
    <source>
        <dbReference type="ARBA" id="ARBA00022679"/>
    </source>
</evidence>
<gene>
    <name evidence="8" type="ORF">SAMN05421820_10654</name>
</gene>
<dbReference type="PROSITE" id="PS50112">
    <property type="entry name" value="PAS"/>
    <property type="match status" value="2"/>
</dbReference>
<dbReference type="InterPro" id="IPR052162">
    <property type="entry name" value="Sensor_kinase/Photoreceptor"/>
</dbReference>
<dbReference type="Pfam" id="PF13426">
    <property type="entry name" value="PAS_9"/>
    <property type="match status" value="1"/>
</dbReference>
<evidence type="ECO:0000259" key="6">
    <source>
        <dbReference type="PROSITE" id="PS50112"/>
    </source>
</evidence>
<name>A0A1G9YAP0_9SPHI</name>
<dbReference type="SUPFAM" id="SSF55785">
    <property type="entry name" value="PYP-like sensor domain (PAS domain)"/>
    <property type="match status" value="3"/>
</dbReference>
<dbReference type="EMBL" id="FNGY01000006">
    <property type="protein sequence ID" value="SDN06122.1"/>
    <property type="molecule type" value="Genomic_DNA"/>
</dbReference>
<sequence>MENNSYYHLFEKSPLPMWVVDISTLRFLDVNHAAIVHYGFSKDEFLVMTVTDILAPEDVPLVKNENTLRHVKKNGQLIHVEIESNQMEFKGTLARLVLSHDITERIAHQKEILENVERYDIVSKATSDVVWDYDLTTKVVSWNQGINGVLKYETIGNTTDIDWWRDRVHPEDQQRVLAGFDESLINGGKSWEDKYRFFCGDGSYRYIQDRGYIGLDEHGTAYRMIGAMQDITRQMEEEHWSKLLESVIINTTDGVLITDANYDAGLSIVYVNDALVEMSGYSRTELIGARPDIFHGDDHNQQGLEKIYQAIKKKEPCNIELSNYTKEGRLYDVSINLSPVTNSVGEITHWISIRRDITETRAYVKAIEAQNKKMMNIAWLQSHKVRGPLTRIMSLVELLANSDPDNETKVLLEYLSKSAMELDEIIVDITNHAGNHNVD</sequence>
<dbReference type="InterPro" id="IPR000700">
    <property type="entry name" value="PAS-assoc_C"/>
</dbReference>
<organism evidence="8 9">
    <name type="scientific">Pedobacter steynii</name>
    <dbReference type="NCBI Taxonomy" id="430522"/>
    <lineage>
        <taxon>Bacteria</taxon>
        <taxon>Pseudomonadati</taxon>
        <taxon>Bacteroidota</taxon>
        <taxon>Sphingobacteriia</taxon>
        <taxon>Sphingobacteriales</taxon>
        <taxon>Sphingobacteriaceae</taxon>
        <taxon>Pedobacter</taxon>
    </lineage>
</organism>
<keyword evidence="4" id="KW-0808">Transferase</keyword>
<keyword evidence="9" id="KW-1185">Reference proteome</keyword>
<evidence type="ECO:0000256" key="1">
    <source>
        <dbReference type="ARBA" id="ARBA00000085"/>
    </source>
</evidence>
<evidence type="ECO:0000256" key="2">
    <source>
        <dbReference type="ARBA" id="ARBA00012438"/>
    </source>
</evidence>
<dbReference type="GO" id="GO:0000155">
    <property type="term" value="F:phosphorelay sensor kinase activity"/>
    <property type="evidence" value="ECO:0007669"/>
    <property type="project" value="InterPro"/>
</dbReference>
<dbReference type="PROSITE" id="PS50113">
    <property type="entry name" value="PAC"/>
    <property type="match status" value="1"/>
</dbReference>
<proteinExistence type="predicted"/>
<dbReference type="SMART" id="SM00086">
    <property type="entry name" value="PAC"/>
    <property type="match status" value="3"/>
</dbReference>
<evidence type="ECO:0000313" key="9">
    <source>
        <dbReference type="Proteomes" id="UP000183200"/>
    </source>
</evidence>